<feature type="transmembrane region" description="Helical" evidence="7">
    <location>
        <begin position="223"/>
        <end position="249"/>
    </location>
</feature>
<name>A0A919VW67_9ACTN</name>
<keyword evidence="3 7" id="KW-0812">Transmembrane</keyword>
<evidence type="ECO:0000259" key="8">
    <source>
        <dbReference type="Pfam" id="PF02687"/>
    </source>
</evidence>
<dbReference type="GO" id="GO:0005886">
    <property type="term" value="C:plasma membrane"/>
    <property type="evidence" value="ECO:0007669"/>
    <property type="project" value="UniProtKB-SubCell"/>
</dbReference>
<feature type="transmembrane region" description="Helical" evidence="7">
    <location>
        <begin position="744"/>
        <end position="763"/>
    </location>
</feature>
<comment type="similarity">
    <text evidence="6">Belongs to the ABC-4 integral membrane protein family.</text>
</comment>
<sequence length="767" mass="78789">MTLASLRTRWVTLTGSFVALTLGVALLATMGLALASTLDAPRQRPERLATAPVVVRGPDELRVGAKHRPLANYRGVPAGVAARLAAAVPTVTDRSFAVGGGFTGHPWPVARYGGYRLTAGRAPAAAGEVVISGDPSLTGTRVRGRVVTGTVAPAPYERAMFFTGAEAARLSPRIDNLVVDADPATVRALAGPAPVIQVLTGDDRRRADPDPDRDAEALMTVNALLGTAGGITTFVSVFVVASTFAFAVAQRRRELGLLRTAGATPGQVRRMVLAEAAVVGVLASAAGCVLGARGAPLLAGLLVDERLAPPWFVIGAHRWPFHVAFWTGLVVALAGAVTAAVRAGRVGPLEALREAAVDSGTMPPGRRIAGALVLATGLGLLIWRLVVEPGEALHRKTYTTQPMLLITAVALLAPVLVRPLVRAVRLPGVTGLLARENAAAGIRRTAAVAAPVLITVALAGSLLGATATITTAKATELGERTRADVIVEHPDAATVARARAVPGARVMTSAQTAVYVLEEGVALVGFPASAVDAETLASVRRLPVVAGSLADLDDTSIVVTDEWTQHTVGSRVDLWLGDGTPRTLRIAAVLAAGTGGDGAYLTPANAPGAAPDRLEMTVPEPSLGAGLGMTREQWLAEQAPRTGRQTRVGLLVVLGIALLYTAIALANTLVMATSGRVPEFTALRLAGATRGQVLRLVTVEALLVVAVGVVLGAAVTMLNLAGIWAALGRLSVWSPVIVPWQPPAGAAGACAVIAVTAALATAVRRAR</sequence>
<feature type="transmembrane region" description="Helical" evidence="7">
    <location>
        <begin position="445"/>
        <end position="465"/>
    </location>
</feature>
<keyword evidence="5 7" id="KW-0472">Membrane</keyword>
<dbReference type="InterPro" id="IPR050250">
    <property type="entry name" value="Macrolide_Exporter_MacB"/>
</dbReference>
<accession>A0A919VW67</accession>
<dbReference type="EMBL" id="BOQL01000066">
    <property type="protein sequence ID" value="GIM77350.1"/>
    <property type="molecule type" value="Genomic_DNA"/>
</dbReference>
<feature type="domain" description="ABC3 transporter permease C-terminal" evidence="8">
    <location>
        <begin position="652"/>
        <end position="764"/>
    </location>
</feature>
<evidence type="ECO:0000313" key="9">
    <source>
        <dbReference type="EMBL" id="GIM77350.1"/>
    </source>
</evidence>
<evidence type="ECO:0000256" key="5">
    <source>
        <dbReference type="ARBA" id="ARBA00023136"/>
    </source>
</evidence>
<feature type="transmembrane region" description="Helical" evidence="7">
    <location>
        <begin position="276"/>
        <end position="303"/>
    </location>
</feature>
<gene>
    <name evidence="9" type="ORF">Aau02nite_75500</name>
</gene>
<dbReference type="Pfam" id="PF02687">
    <property type="entry name" value="FtsX"/>
    <property type="match status" value="2"/>
</dbReference>
<dbReference type="GO" id="GO:0022857">
    <property type="term" value="F:transmembrane transporter activity"/>
    <property type="evidence" value="ECO:0007669"/>
    <property type="project" value="TreeGrafter"/>
</dbReference>
<feature type="transmembrane region" description="Helical" evidence="7">
    <location>
        <begin position="693"/>
        <end position="724"/>
    </location>
</feature>
<evidence type="ECO:0000256" key="4">
    <source>
        <dbReference type="ARBA" id="ARBA00022989"/>
    </source>
</evidence>
<evidence type="ECO:0000256" key="7">
    <source>
        <dbReference type="SAM" id="Phobius"/>
    </source>
</evidence>
<proteinExistence type="inferred from homology"/>
<reference evidence="9" key="1">
    <citation type="submission" date="2021-03" db="EMBL/GenBank/DDBJ databases">
        <title>Whole genome shotgun sequence of Actinoplanes auranticolor NBRC 12245.</title>
        <authorList>
            <person name="Komaki H."/>
            <person name="Tamura T."/>
        </authorList>
    </citation>
    <scope>NUCLEOTIDE SEQUENCE</scope>
    <source>
        <strain evidence="9">NBRC 12245</strain>
    </source>
</reference>
<evidence type="ECO:0000256" key="1">
    <source>
        <dbReference type="ARBA" id="ARBA00004651"/>
    </source>
</evidence>
<protein>
    <recommendedName>
        <fullName evidence="8">ABC3 transporter permease C-terminal domain-containing protein</fullName>
    </recommendedName>
</protein>
<feature type="transmembrane region" description="Helical" evidence="7">
    <location>
        <begin position="648"/>
        <end position="672"/>
    </location>
</feature>
<keyword evidence="10" id="KW-1185">Reference proteome</keyword>
<evidence type="ECO:0000256" key="2">
    <source>
        <dbReference type="ARBA" id="ARBA00022475"/>
    </source>
</evidence>
<dbReference type="InterPro" id="IPR003838">
    <property type="entry name" value="ABC3_permease_C"/>
</dbReference>
<feature type="transmembrane region" description="Helical" evidence="7">
    <location>
        <begin position="323"/>
        <end position="343"/>
    </location>
</feature>
<feature type="transmembrane region" description="Helical" evidence="7">
    <location>
        <begin position="368"/>
        <end position="386"/>
    </location>
</feature>
<dbReference type="PANTHER" id="PTHR30572">
    <property type="entry name" value="MEMBRANE COMPONENT OF TRANSPORTER-RELATED"/>
    <property type="match status" value="1"/>
</dbReference>
<evidence type="ECO:0000313" key="10">
    <source>
        <dbReference type="Proteomes" id="UP000681340"/>
    </source>
</evidence>
<feature type="domain" description="ABC3 transporter permease C-terminal" evidence="8">
    <location>
        <begin position="228"/>
        <end position="345"/>
    </location>
</feature>
<feature type="transmembrane region" description="Helical" evidence="7">
    <location>
        <begin position="398"/>
        <end position="417"/>
    </location>
</feature>
<evidence type="ECO:0000256" key="3">
    <source>
        <dbReference type="ARBA" id="ARBA00022692"/>
    </source>
</evidence>
<dbReference type="Proteomes" id="UP000681340">
    <property type="component" value="Unassembled WGS sequence"/>
</dbReference>
<dbReference type="PANTHER" id="PTHR30572:SF4">
    <property type="entry name" value="ABC TRANSPORTER PERMEASE YTRF"/>
    <property type="match status" value="1"/>
</dbReference>
<evidence type="ECO:0000256" key="6">
    <source>
        <dbReference type="ARBA" id="ARBA00038076"/>
    </source>
</evidence>
<keyword evidence="4 7" id="KW-1133">Transmembrane helix</keyword>
<comment type="caution">
    <text evidence="9">The sequence shown here is derived from an EMBL/GenBank/DDBJ whole genome shotgun (WGS) entry which is preliminary data.</text>
</comment>
<keyword evidence="2" id="KW-1003">Cell membrane</keyword>
<comment type="subcellular location">
    <subcellularLocation>
        <location evidence="1">Cell membrane</location>
        <topology evidence="1">Multi-pass membrane protein</topology>
    </subcellularLocation>
</comment>
<organism evidence="9 10">
    <name type="scientific">Actinoplanes auranticolor</name>
    <dbReference type="NCBI Taxonomy" id="47988"/>
    <lineage>
        <taxon>Bacteria</taxon>
        <taxon>Bacillati</taxon>
        <taxon>Actinomycetota</taxon>
        <taxon>Actinomycetes</taxon>
        <taxon>Micromonosporales</taxon>
        <taxon>Micromonosporaceae</taxon>
        <taxon>Actinoplanes</taxon>
    </lineage>
</organism>
<dbReference type="AlphaFoldDB" id="A0A919VW67"/>